<dbReference type="InterPro" id="IPR002110">
    <property type="entry name" value="Ankyrin_rpt"/>
</dbReference>
<keyword evidence="2" id="KW-0040">ANK repeat</keyword>
<dbReference type="Pfam" id="PF12796">
    <property type="entry name" value="Ank_2"/>
    <property type="match status" value="1"/>
</dbReference>
<dbReference type="InterPro" id="IPR036537">
    <property type="entry name" value="Adaptor_Cbl_N_dom_sf"/>
</dbReference>
<dbReference type="InterPro" id="IPR056884">
    <property type="entry name" value="NPHP3-like_N"/>
</dbReference>
<dbReference type="Pfam" id="PF24883">
    <property type="entry name" value="NPHP3_N"/>
    <property type="match status" value="1"/>
</dbReference>
<comment type="caution">
    <text evidence="4">The sequence shown here is derived from an EMBL/GenBank/DDBJ whole genome shotgun (WGS) entry which is preliminary data.</text>
</comment>
<dbReference type="PROSITE" id="PS50837">
    <property type="entry name" value="NACHT"/>
    <property type="match status" value="1"/>
</dbReference>
<feature type="repeat" description="ANK" evidence="2">
    <location>
        <begin position="751"/>
        <end position="783"/>
    </location>
</feature>
<keyword evidence="5" id="KW-1185">Reference proteome</keyword>
<dbReference type="Gene3D" id="1.20.930.20">
    <property type="entry name" value="Adaptor protein Cbl, N-terminal domain"/>
    <property type="match status" value="1"/>
</dbReference>
<dbReference type="InterPro" id="IPR007111">
    <property type="entry name" value="NACHT_NTPase"/>
</dbReference>
<dbReference type="Proteomes" id="UP000623467">
    <property type="component" value="Unassembled WGS sequence"/>
</dbReference>
<dbReference type="PANTHER" id="PTHR10039:SF16">
    <property type="entry name" value="GPI INOSITOL-DEACYLASE"/>
    <property type="match status" value="1"/>
</dbReference>
<dbReference type="SUPFAM" id="SSF52540">
    <property type="entry name" value="P-loop containing nucleoside triphosphate hydrolases"/>
    <property type="match status" value="1"/>
</dbReference>
<evidence type="ECO:0000313" key="4">
    <source>
        <dbReference type="EMBL" id="KAF7349471.1"/>
    </source>
</evidence>
<dbReference type="PROSITE" id="PS50088">
    <property type="entry name" value="ANK_REPEAT"/>
    <property type="match status" value="2"/>
</dbReference>
<evidence type="ECO:0000256" key="2">
    <source>
        <dbReference type="PROSITE-ProRule" id="PRU00023"/>
    </source>
</evidence>
<dbReference type="CDD" id="cd21037">
    <property type="entry name" value="MLKL_NTD"/>
    <property type="match status" value="1"/>
</dbReference>
<feature type="repeat" description="ANK" evidence="2">
    <location>
        <begin position="718"/>
        <end position="750"/>
    </location>
</feature>
<dbReference type="SMART" id="SM00248">
    <property type="entry name" value="ANK"/>
    <property type="match status" value="6"/>
</dbReference>
<evidence type="ECO:0000259" key="3">
    <source>
        <dbReference type="PROSITE" id="PS50837"/>
    </source>
</evidence>
<dbReference type="EMBL" id="JACAZH010000016">
    <property type="protein sequence ID" value="KAF7349471.1"/>
    <property type="molecule type" value="Genomic_DNA"/>
</dbReference>
<dbReference type="OrthoDB" id="4772757at2759"/>
<dbReference type="InterPro" id="IPR036770">
    <property type="entry name" value="Ankyrin_rpt-contain_sf"/>
</dbReference>
<dbReference type="InterPro" id="IPR059179">
    <property type="entry name" value="MLKL-like_MCAfunc"/>
</dbReference>
<dbReference type="Gene3D" id="1.25.40.20">
    <property type="entry name" value="Ankyrin repeat-containing domain"/>
    <property type="match status" value="2"/>
</dbReference>
<dbReference type="Gene3D" id="3.40.50.300">
    <property type="entry name" value="P-loop containing nucleotide triphosphate hydrolases"/>
    <property type="match status" value="1"/>
</dbReference>
<dbReference type="PROSITE" id="PS50297">
    <property type="entry name" value="ANK_REP_REGION"/>
    <property type="match status" value="2"/>
</dbReference>
<sequence length="932" mass="104879">MTDANTARIWFLRGKFATSGKPFKPSSSNSEDSAPKSGRAETLLEIVQFALDLADKALDIAQVAPFVAPAAELLRKIIDSYKEVKTSEENRDALALRISELTGDICAAVLRMQETNHSDRIERLKQDLEKYATIIKGASRFVEAYDDQSRLAHFSHRNENHAEMDQLNRDLDLFATRFGNNRLVDLSIQESINAQTLNKVYDMVIDEKLEKWLQSPPNMKEKQHDVEQLRTDGTGQWFLEGEDFIDWEDNPGVLWIEGPSGTGKSVLSSTVIQRLFSEEIQTPVQPPAVVYFYFDFRTKEKQSLEMALRRMILQLSAQSPNPFRTLDDHHRLSKGQTLPNYKELEKLLSKLIQEFRHTYIVLDALDECDSSNIYRLVDLVGTLKTLTASGVHLLITSQTRDIFTERFRGIRCIKLMANVVQEDIRFFVAKEIQTNSDLKIWEPCSTQVVKQITEKSNGMFRLASCLLTELSHCSWGEEEELENVLETLPSDLFGVYDRFIEAVPEDRLCYAQAALRWIMFHSTHSLYLDILVDGFAFNLDKPDSGQYAYKPTRREGNRSMLMKCLSGLIQVNHLKIVSLAHSSVQDYLLSDHFKTKFRYNLNETSSHEFIARSCISYVLYFNTNSWGGPEKLSDRWPSGMYAVTSWYYHAVRCDQKQALIDLAMPIFQTDSNLYHAFCSLMGFKPGWIPPLHFCCMLGYLECVSRLVASGIDIDAPCELGSPLTVASYSGKTEVVCFLLKNGANINFVGGEYANPLVAASRSGKIDTVNLLLENGADINLVHSKYGSALTAVCGVLSRVEMPIELQSEVVHILLKHGADINLVGGERGSALGAASYWERSETVQLLLSLGADVNIAGGKYGCVLATACAYPFETRSPILVVRILLESGANVKLQGSRALKEAIRHCRDDVVALLKNYGAVLDENDKREIETM</sequence>
<feature type="domain" description="NACHT" evidence="3">
    <location>
        <begin position="252"/>
        <end position="399"/>
    </location>
</feature>
<dbReference type="AlphaFoldDB" id="A0A8H6XZL3"/>
<dbReference type="InterPro" id="IPR027417">
    <property type="entry name" value="P-loop_NTPase"/>
</dbReference>
<name>A0A8H6XZL3_9AGAR</name>
<keyword evidence="1" id="KW-0677">Repeat</keyword>
<proteinExistence type="predicted"/>
<evidence type="ECO:0000313" key="5">
    <source>
        <dbReference type="Proteomes" id="UP000623467"/>
    </source>
</evidence>
<dbReference type="GO" id="GO:0007166">
    <property type="term" value="P:cell surface receptor signaling pathway"/>
    <property type="evidence" value="ECO:0007669"/>
    <property type="project" value="InterPro"/>
</dbReference>
<dbReference type="PANTHER" id="PTHR10039">
    <property type="entry name" value="AMELOGENIN"/>
    <property type="match status" value="1"/>
</dbReference>
<protein>
    <submittedName>
        <fullName evidence="4">Ankyrin repeat protein</fullName>
    </submittedName>
</protein>
<evidence type="ECO:0000256" key="1">
    <source>
        <dbReference type="ARBA" id="ARBA00022737"/>
    </source>
</evidence>
<reference evidence="4" key="1">
    <citation type="submission" date="2020-05" db="EMBL/GenBank/DDBJ databases">
        <title>Mycena genomes resolve the evolution of fungal bioluminescence.</title>
        <authorList>
            <person name="Tsai I.J."/>
        </authorList>
    </citation>
    <scope>NUCLEOTIDE SEQUENCE</scope>
    <source>
        <strain evidence="4">160909Yilan</strain>
    </source>
</reference>
<accession>A0A8H6XZL3</accession>
<organism evidence="4 5">
    <name type="scientific">Mycena sanguinolenta</name>
    <dbReference type="NCBI Taxonomy" id="230812"/>
    <lineage>
        <taxon>Eukaryota</taxon>
        <taxon>Fungi</taxon>
        <taxon>Dikarya</taxon>
        <taxon>Basidiomycota</taxon>
        <taxon>Agaricomycotina</taxon>
        <taxon>Agaricomycetes</taxon>
        <taxon>Agaricomycetidae</taxon>
        <taxon>Agaricales</taxon>
        <taxon>Marasmiineae</taxon>
        <taxon>Mycenaceae</taxon>
        <taxon>Mycena</taxon>
    </lineage>
</organism>
<gene>
    <name evidence="4" type="ORF">MSAN_01737400</name>
</gene>
<dbReference type="SUPFAM" id="SSF48403">
    <property type="entry name" value="Ankyrin repeat"/>
    <property type="match status" value="1"/>
</dbReference>